<name>A0A6J6SM80_9ZZZZ</name>
<proteinExistence type="predicted"/>
<protein>
    <submittedName>
        <fullName evidence="3">Unannotated protein</fullName>
    </submittedName>
</protein>
<dbReference type="EMBL" id="CAFABA010000248">
    <property type="protein sequence ID" value="CAB4836851.1"/>
    <property type="molecule type" value="Genomic_DNA"/>
</dbReference>
<evidence type="ECO:0000259" key="2">
    <source>
        <dbReference type="Pfam" id="PF11716"/>
    </source>
</evidence>
<dbReference type="InterPro" id="IPR034660">
    <property type="entry name" value="DinB/YfiT-like"/>
</dbReference>
<dbReference type="InterPro" id="IPR024344">
    <property type="entry name" value="MDMPI_metal-binding"/>
</dbReference>
<dbReference type="NCBIfam" id="TIGR03086">
    <property type="entry name" value="TIGR03086 family metal-binding protein"/>
    <property type="match status" value="1"/>
</dbReference>
<reference evidence="3" key="1">
    <citation type="submission" date="2020-05" db="EMBL/GenBank/DDBJ databases">
        <authorList>
            <person name="Chiriac C."/>
            <person name="Salcher M."/>
            <person name="Ghai R."/>
            <person name="Kavagutti S V."/>
        </authorList>
    </citation>
    <scope>NUCLEOTIDE SEQUENCE</scope>
</reference>
<feature type="region of interest" description="Disordered" evidence="1">
    <location>
        <begin position="22"/>
        <end position="46"/>
    </location>
</feature>
<evidence type="ECO:0000256" key="1">
    <source>
        <dbReference type="SAM" id="MobiDB-lite"/>
    </source>
</evidence>
<dbReference type="SUPFAM" id="SSF109854">
    <property type="entry name" value="DinB/YfiT-like putative metalloenzymes"/>
    <property type="match status" value="1"/>
</dbReference>
<dbReference type="AlphaFoldDB" id="A0A6J6SM80"/>
<dbReference type="EMBL" id="CAFBMH010000076">
    <property type="protein sequence ID" value="CAB4917552.1"/>
    <property type="molecule type" value="Genomic_DNA"/>
</dbReference>
<dbReference type="Pfam" id="PF11716">
    <property type="entry name" value="MDMPI_N"/>
    <property type="match status" value="1"/>
</dbReference>
<dbReference type="GO" id="GO:0046872">
    <property type="term" value="F:metal ion binding"/>
    <property type="evidence" value="ECO:0007669"/>
    <property type="project" value="InterPro"/>
</dbReference>
<dbReference type="EMBL" id="CAFBOS010000015">
    <property type="protein sequence ID" value="CAB4981660.1"/>
    <property type="molecule type" value="Genomic_DNA"/>
</dbReference>
<accession>A0A6J6SM80</accession>
<dbReference type="NCBIfam" id="TIGR03083">
    <property type="entry name" value="maleylpyruvate isomerase family mycothiol-dependent enzyme"/>
    <property type="match status" value="1"/>
</dbReference>
<organism evidence="3">
    <name type="scientific">freshwater metagenome</name>
    <dbReference type="NCBI Taxonomy" id="449393"/>
    <lineage>
        <taxon>unclassified sequences</taxon>
        <taxon>metagenomes</taxon>
        <taxon>ecological metagenomes</taxon>
    </lineage>
</organism>
<dbReference type="Gene3D" id="1.20.120.450">
    <property type="entry name" value="dinb family like domain"/>
    <property type="match status" value="1"/>
</dbReference>
<dbReference type="InterPro" id="IPR017520">
    <property type="entry name" value="CHP03086"/>
</dbReference>
<evidence type="ECO:0000313" key="3">
    <source>
        <dbReference type="EMBL" id="CAB4735715.1"/>
    </source>
</evidence>
<evidence type="ECO:0000313" key="5">
    <source>
        <dbReference type="EMBL" id="CAB4917552.1"/>
    </source>
</evidence>
<dbReference type="InterPro" id="IPR017517">
    <property type="entry name" value="Maleyloyr_isom"/>
</dbReference>
<evidence type="ECO:0000313" key="6">
    <source>
        <dbReference type="EMBL" id="CAB4981660.1"/>
    </source>
</evidence>
<gene>
    <name evidence="3" type="ORF">UFOPK2754_00809</name>
    <name evidence="4" type="ORF">UFOPK3139_03296</name>
    <name evidence="5" type="ORF">UFOPK3543_01902</name>
    <name evidence="6" type="ORF">UFOPK3967_00395</name>
</gene>
<dbReference type="EMBL" id="CAEZYR010000021">
    <property type="protein sequence ID" value="CAB4735715.1"/>
    <property type="molecule type" value="Genomic_DNA"/>
</dbReference>
<sequence>MHAHERGTIVLSKVSKVAEWSGSGSGAPVRGVTAGHPAAPSLRGVSDERTDEQLVDYFVRASAFFGEQVRSVGDEEWELPTPCSDWDVQTLVAHVVVGDAQIPLLLADQPVSMVEEFNPTVLGPNKLASWRGTALAAIRSLAVPGVLQQRYAHPVGNVRGRTVIGFRISDSLVHGWDLARALGEDVLLDPELCEYCLDFWFPMASTLGSSGFYKPALLPPDEADVAKRLLSFLGREA</sequence>
<evidence type="ECO:0000313" key="4">
    <source>
        <dbReference type="EMBL" id="CAB4836851.1"/>
    </source>
</evidence>
<feature type="domain" description="Mycothiol-dependent maleylpyruvate isomerase metal-binding" evidence="2">
    <location>
        <begin position="61"/>
        <end position="179"/>
    </location>
</feature>